<proteinExistence type="predicted"/>
<dbReference type="AlphaFoldDB" id="Q0W5I9"/>
<dbReference type="STRING" id="351160.RCIX1023"/>
<dbReference type="EMBL" id="AM114193">
    <property type="protein sequence ID" value="CAJ36354.1"/>
    <property type="molecule type" value="Genomic_DNA"/>
</dbReference>
<keyword evidence="2" id="KW-1185">Reference proteome</keyword>
<reference evidence="1 2" key="1">
    <citation type="journal article" date="2006" name="Science">
        <title>Genome of rice cluster I archaea -- the key methane producers in the rice rhizosphere.</title>
        <authorList>
            <person name="Erkel C."/>
            <person name="Kube M."/>
            <person name="Reinhardt R."/>
            <person name="Liesack W."/>
        </authorList>
    </citation>
    <scope>NUCLEOTIDE SEQUENCE [LARGE SCALE GENOMIC DNA]</scope>
    <source>
        <strain evidence="2">DSM 22066 / NBRC 105507 / MRE50</strain>
    </source>
</reference>
<evidence type="ECO:0000313" key="1">
    <source>
        <dbReference type="EMBL" id="CAJ36354.1"/>
    </source>
</evidence>
<dbReference type="Proteomes" id="UP000000663">
    <property type="component" value="Chromosome"/>
</dbReference>
<gene>
    <name evidence="1" type="ORF">RCIX1023</name>
</gene>
<organism evidence="1 2">
    <name type="scientific">Methanocella arvoryzae (strain DSM 22066 / NBRC 105507 / MRE50)</name>
    <dbReference type="NCBI Taxonomy" id="351160"/>
    <lineage>
        <taxon>Archaea</taxon>
        <taxon>Methanobacteriati</taxon>
        <taxon>Methanobacteriota</taxon>
        <taxon>Stenosarchaea group</taxon>
        <taxon>Methanomicrobia</taxon>
        <taxon>Methanocellales</taxon>
        <taxon>Methanocellaceae</taxon>
        <taxon>Methanocella</taxon>
    </lineage>
</organism>
<sequence length="80" mass="8801">MIFISAGKPLFMGAKGRPSVVKRDFDKATECFNCGKEAIQRIDLRPDEIIVTCMNCGAARHYRLSGVYIGETFGEDAARG</sequence>
<accession>Q0W5I9</accession>
<protein>
    <submittedName>
        <fullName evidence="1">Uncharacterized protein</fullName>
    </submittedName>
</protein>
<name>Q0W5I9_METAR</name>
<dbReference type="eggNOG" id="arCOG05070">
    <property type="taxonomic scope" value="Archaea"/>
</dbReference>
<dbReference type="KEGG" id="rci:RCIX1023"/>
<evidence type="ECO:0000313" key="2">
    <source>
        <dbReference type="Proteomes" id="UP000000663"/>
    </source>
</evidence>